<evidence type="ECO:0000313" key="3">
    <source>
        <dbReference type="Proteomes" id="UP001501083"/>
    </source>
</evidence>
<name>A0ABP9L5D8_9GAMM</name>
<comment type="caution">
    <text evidence="2">The sequence shown here is derived from an EMBL/GenBank/DDBJ whole genome shotgun (WGS) entry which is preliminary data.</text>
</comment>
<dbReference type="RefSeq" id="WP_233264051.1">
    <property type="nucleotide sequence ID" value="NZ_BAABKY010000001.1"/>
</dbReference>
<protein>
    <recommendedName>
        <fullName evidence="4">30S ribosomal protein S3</fullName>
    </recommendedName>
</protein>
<keyword evidence="1" id="KW-1133">Transmembrane helix</keyword>
<dbReference type="Proteomes" id="UP001501083">
    <property type="component" value="Unassembled WGS sequence"/>
</dbReference>
<keyword evidence="3" id="KW-1185">Reference proteome</keyword>
<accession>A0ABP9L5D8</accession>
<reference evidence="3" key="1">
    <citation type="journal article" date="2019" name="Int. J. Syst. Evol. Microbiol.">
        <title>The Global Catalogue of Microorganisms (GCM) 10K type strain sequencing project: providing services to taxonomists for standard genome sequencing and annotation.</title>
        <authorList>
            <consortium name="The Broad Institute Genomics Platform"/>
            <consortium name="The Broad Institute Genome Sequencing Center for Infectious Disease"/>
            <person name="Wu L."/>
            <person name="Ma J."/>
        </authorList>
    </citation>
    <scope>NUCLEOTIDE SEQUENCE [LARGE SCALE GENOMIC DNA]</scope>
    <source>
        <strain evidence="3">JCM 19212</strain>
    </source>
</reference>
<organism evidence="2 3">
    <name type="scientific">Lysobacter panacisoli</name>
    <dbReference type="NCBI Taxonomy" id="1255263"/>
    <lineage>
        <taxon>Bacteria</taxon>
        <taxon>Pseudomonadati</taxon>
        <taxon>Pseudomonadota</taxon>
        <taxon>Gammaproteobacteria</taxon>
        <taxon>Lysobacterales</taxon>
        <taxon>Lysobacteraceae</taxon>
        <taxon>Lysobacter</taxon>
    </lineage>
</organism>
<keyword evidence="1" id="KW-0812">Transmembrane</keyword>
<sequence length="80" mass="9213">MNTAYVIVAVTTVLVVALHAGLYWKIRGWMDRDLALRLAGEDEGKRAYMLARLAQARRDRVRRRDLPAWLERAASDYRPG</sequence>
<dbReference type="EMBL" id="BAABKY010000001">
    <property type="protein sequence ID" value="GAA5069483.1"/>
    <property type="molecule type" value="Genomic_DNA"/>
</dbReference>
<evidence type="ECO:0000313" key="2">
    <source>
        <dbReference type="EMBL" id="GAA5069483.1"/>
    </source>
</evidence>
<gene>
    <name evidence="2" type="ORF">GCM10025759_06370</name>
</gene>
<keyword evidence="1" id="KW-0472">Membrane</keyword>
<evidence type="ECO:0008006" key="4">
    <source>
        <dbReference type="Google" id="ProtNLM"/>
    </source>
</evidence>
<evidence type="ECO:0000256" key="1">
    <source>
        <dbReference type="SAM" id="Phobius"/>
    </source>
</evidence>
<proteinExistence type="predicted"/>
<feature type="transmembrane region" description="Helical" evidence="1">
    <location>
        <begin position="6"/>
        <end position="24"/>
    </location>
</feature>